<evidence type="ECO:0000313" key="1">
    <source>
        <dbReference type="EMBL" id="QHU03446.1"/>
    </source>
</evidence>
<protein>
    <submittedName>
        <fullName evidence="1">Uncharacterized protein</fullName>
    </submittedName>
</protein>
<reference evidence="1" key="1">
    <citation type="journal article" date="2020" name="Nature">
        <title>Giant virus diversity and host interactions through global metagenomics.</title>
        <authorList>
            <person name="Schulz F."/>
            <person name="Roux S."/>
            <person name="Paez-Espino D."/>
            <person name="Jungbluth S."/>
            <person name="Walsh D.A."/>
            <person name="Denef V.J."/>
            <person name="McMahon K.D."/>
            <person name="Konstantinidis K.T."/>
            <person name="Eloe-Fadrosh E.A."/>
            <person name="Kyrpides N.C."/>
            <person name="Woyke T."/>
        </authorList>
    </citation>
    <scope>NUCLEOTIDE SEQUENCE</scope>
    <source>
        <strain evidence="1">GVMAG-M-3300026093-6</strain>
    </source>
</reference>
<sequence length="206" mass="24284">MLSQIPNYIYIPLFGYLAYKFRYNALYYLNSMYIKGKQIKSFIDDHYGIQIVKKEYLYDENDNDVLLLDYTCFNENYKLITYTDKHEFPPYSIEYIKSIQNSSSISNIIKTKYDIICAELSYSYLNCDTIYKTDLLKSIQELSGPIGNFYSDSVNKLNPILLKTYLKECIKNNFSPNDNHKHAKSIDFKELQILLSDGNEIDLLKY</sequence>
<name>A0A6C0JFA3_9ZZZZ</name>
<organism evidence="1">
    <name type="scientific">viral metagenome</name>
    <dbReference type="NCBI Taxonomy" id="1070528"/>
    <lineage>
        <taxon>unclassified sequences</taxon>
        <taxon>metagenomes</taxon>
        <taxon>organismal metagenomes</taxon>
    </lineage>
</organism>
<accession>A0A6C0JFA3</accession>
<dbReference type="EMBL" id="MN740380">
    <property type="protein sequence ID" value="QHU03446.1"/>
    <property type="molecule type" value="Genomic_DNA"/>
</dbReference>
<proteinExistence type="predicted"/>
<dbReference type="AlphaFoldDB" id="A0A6C0JFA3"/>